<evidence type="ECO:0000259" key="1">
    <source>
        <dbReference type="Pfam" id="PF09636"/>
    </source>
</evidence>
<feature type="domain" description="Bacteriophage SP-beta YorD" evidence="1">
    <location>
        <begin position="5"/>
        <end position="61"/>
    </location>
</feature>
<dbReference type="Pfam" id="PF09636">
    <property type="entry name" value="XkdW"/>
    <property type="match status" value="1"/>
</dbReference>
<dbReference type="InterPro" id="IPR019094">
    <property type="entry name" value="Phage_SP-beta_YorD"/>
</dbReference>
<evidence type="ECO:0000313" key="2">
    <source>
        <dbReference type="EMBL" id="CAB4160904.1"/>
    </source>
</evidence>
<proteinExistence type="predicted"/>
<reference evidence="2" key="1">
    <citation type="submission" date="2020-04" db="EMBL/GenBank/DDBJ databases">
        <authorList>
            <person name="Chiriac C."/>
            <person name="Salcher M."/>
            <person name="Ghai R."/>
            <person name="Kavagutti S V."/>
        </authorList>
    </citation>
    <scope>NUCLEOTIDE SEQUENCE</scope>
</reference>
<organism evidence="2">
    <name type="scientific">uncultured Caudovirales phage</name>
    <dbReference type="NCBI Taxonomy" id="2100421"/>
    <lineage>
        <taxon>Viruses</taxon>
        <taxon>Duplodnaviria</taxon>
        <taxon>Heunggongvirae</taxon>
        <taxon>Uroviricota</taxon>
        <taxon>Caudoviricetes</taxon>
        <taxon>Peduoviridae</taxon>
        <taxon>Maltschvirus</taxon>
        <taxon>Maltschvirus maltsch</taxon>
    </lineage>
</organism>
<dbReference type="InterPro" id="IPR035950">
    <property type="entry name" value="XkdW-like_sf"/>
</dbReference>
<name>A0A6J5P076_9CAUD</name>
<dbReference type="EMBL" id="LR796716">
    <property type="protein sequence ID" value="CAB4160904.1"/>
    <property type="molecule type" value="Genomic_DNA"/>
</dbReference>
<accession>A0A6J5P076</accession>
<sequence length="62" mass="7036">MMTIHDRIMAIYPDLTTQDFLPGTGTIRLQNDSDGRGDYIAVWNHPTHPRPTQEQLDAVEAN</sequence>
<protein>
    <submittedName>
        <fullName evidence="2">Bacteriophage SP-beta, YorD</fullName>
    </submittedName>
</protein>
<dbReference type="Gene3D" id="3.30.56.60">
    <property type="entry name" value="XkdW-like"/>
    <property type="match status" value="1"/>
</dbReference>
<gene>
    <name evidence="2" type="ORF">UFOVP730_17</name>
</gene>